<evidence type="ECO:0000313" key="2">
    <source>
        <dbReference type="EMBL" id="GEL59087.1"/>
    </source>
</evidence>
<comment type="caution">
    <text evidence="1">The sequence shown here is derived from an EMBL/GenBank/DDBJ whole genome shotgun (WGS) entry which is preliminary data.</text>
</comment>
<reference evidence="2 4" key="2">
    <citation type="submission" date="2019-07" db="EMBL/GenBank/DDBJ databases">
        <title>Whole genome shotgun sequence of Acetobacter cibinongensis NBRC 16605.</title>
        <authorList>
            <person name="Hosoyama A."/>
            <person name="Uohara A."/>
            <person name="Ohji S."/>
            <person name="Ichikawa N."/>
        </authorList>
    </citation>
    <scope>NUCLEOTIDE SEQUENCE [LARGE SCALE GENOMIC DNA]</scope>
    <source>
        <strain evidence="2 4">NBRC 16605</strain>
    </source>
</reference>
<dbReference type="AlphaFoldDB" id="A0A0D6N091"/>
<proteinExistence type="predicted"/>
<evidence type="ECO:0000313" key="3">
    <source>
        <dbReference type="Proteomes" id="UP000032671"/>
    </source>
</evidence>
<reference evidence="1 3" key="1">
    <citation type="submission" date="2012-11" db="EMBL/GenBank/DDBJ databases">
        <title>Whole genome sequence of Acetobacter cibinongensis 4H-1.</title>
        <authorList>
            <person name="Azuma Y."/>
            <person name="Higashiura N."/>
            <person name="Hirakawa H."/>
            <person name="Matsushita K."/>
        </authorList>
    </citation>
    <scope>NUCLEOTIDE SEQUENCE [LARGE SCALE GENOMIC DNA]</scope>
    <source>
        <strain evidence="1 3">4H-1</strain>
    </source>
</reference>
<dbReference type="Proteomes" id="UP000321891">
    <property type="component" value="Unassembled WGS sequence"/>
</dbReference>
<keyword evidence="4" id="KW-1185">Reference proteome</keyword>
<gene>
    <name evidence="1" type="ORF">Abci_003_102</name>
    <name evidence="2" type="ORF">ACI01nite_16890</name>
</gene>
<sequence>MKRCLVFLQAPEQAAAALGMAARLVSTLGVQGVDVVALRPEPKAGTLPITSETTFLYEEQQRSRIAALHAQFCLWLQTEYQEDQAQLEATAVTWEETEGAAQDILPDRARRADLIIAAMNPVSAQETDVQALNALVFYAACPVLLVPSGWDGPCGQSVLVAWAESAAAHRVLDAASPFLEKAHRVSSLIAVGENLPSSLAHTSITHLPLPLSEQNTADVVTVEAQKRKADLVILAMDLSFTNQSVKTNPIAGLMAHGITPILLYSPPANQTHTA</sequence>
<organism evidence="1 3">
    <name type="scientific">Acetobacter cibinongensis</name>
    <dbReference type="NCBI Taxonomy" id="146475"/>
    <lineage>
        <taxon>Bacteria</taxon>
        <taxon>Pseudomonadati</taxon>
        <taxon>Pseudomonadota</taxon>
        <taxon>Alphaproteobacteria</taxon>
        <taxon>Acetobacterales</taxon>
        <taxon>Acetobacteraceae</taxon>
        <taxon>Acetobacter</taxon>
    </lineage>
</organism>
<dbReference type="SUPFAM" id="SSF52402">
    <property type="entry name" value="Adenine nucleotide alpha hydrolases-like"/>
    <property type="match status" value="1"/>
</dbReference>
<evidence type="ECO:0000313" key="1">
    <source>
        <dbReference type="EMBL" id="GAN59339.1"/>
    </source>
</evidence>
<dbReference type="Proteomes" id="UP000032671">
    <property type="component" value="Unassembled WGS sequence"/>
</dbReference>
<protein>
    <submittedName>
        <fullName evidence="1">Universal stress protein UspA</fullName>
    </submittedName>
</protein>
<dbReference type="Gene3D" id="3.40.50.12370">
    <property type="match status" value="1"/>
</dbReference>
<evidence type="ECO:0000313" key="4">
    <source>
        <dbReference type="Proteomes" id="UP000321891"/>
    </source>
</evidence>
<dbReference type="EMBL" id="BJVU01000006">
    <property type="protein sequence ID" value="GEL59087.1"/>
    <property type="molecule type" value="Genomic_DNA"/>
</dbReference>
<name>A0A0D6N091_9PROT</name>
<accession>A0A6N3SQN4</accession>
<dbReference type="RefSeq" id="WP_048837424.1">
    <property type="nucleotide sequence ID" value="NZ_BAMV01000003.1"/>
</dbReference>
<dbReference type="STRING" id="1231339.Abci_003_102"/>
<accession>A0A0D6N091</accession>
<dbReference type="EMBL" id="BAMV01000003">
    <property type="protein sequence ID" value="GAN59339.1"/>
    <property type="molecule type" value="Genomic_DNA"/>
</dbReference>